<dbReference type="InterPro" id="IPR026444">
    <property type="entry name" value="Secre_tail"/>
</dbReference>
<accession>A0A660SQ87</accession>
<gene>
    <name evidence="3" type="ORF">DRP43_01240</name>
</gene>
<feature type="domain" description="Secretion system C-terminal sorting" evidence="2">
    <location>
        <begin position="734"/>
        <end position="802"/>
    </location>
</feature>
<name>A0A660SQ87_UNCT6</name>
<dbReference type="GO" id="GO:0009446">
    <property type="term" value="P:putrescine biosynthetic process"/>
    <property type="evidence" value="ECO:0007669"/>
    <property type="project" value="InterPro"/>
</dbReference>
<dbReference type="AlphaFoldDB" id="A0A660SQ87"/>
<dbReference type="Pfam" id="PF04371">
    <property type="entry name" value="PAD_porph"/>
    <property type="match status" value="1"/>
</dbReference>
<dbReference type="EMBL" id="QNBD01000037">
    <property type="protein sequence ID" value="RKX72241.1"/>
    <property type="molecule type" value="Genomic_DNA"/>
</dbReference>
<protein>
    <recommendedName>
        <fullName evidence="2">Secretion system C-terminal sorting domain-containing protein</fullName>
    </recommendedName>
</protein>
<evidence type="ECO:0000313" key="4">
    <source>
        <dbReference type="Proteomes" id="UP000271125"/>
    </source>
</evidence>
<dbReference type="Gene3D" id="2.60.40.4070">
    <property type="match status" value="1"/>
</dbReference>
<sequence length="807" mass="89108">MCAEWEPATSVLVRYPLGLPWNLLQSIADETPITCFVSSSNQSSAQSAFTSHSITNVTFVITDTDTYWTRDYGPWGVFDGNDNYGISDHVYNRADEAGREGDDQSSWDLAPALGIELWKTRLRHTGGNFMTDGHGIGFSSDDLYNYTVNNTISHDSVNALMNNYWGIDTYHTYPDPLGSYINHIDCYAKILSDEAIIVIKNGVDDANLDAIATQIEGTNNYYGRPYKVYRIDAPNSHDAAYCNSLILNKRVYVPITGYTSEDDSAIAVYERAMPGYEILGFSDGSFANTDAIHCRTMAIFDEGMLYIDHAPLLNQLASSPFYHIDVYIKPYSGSALKNDSLFIYWKLYGETVFNTVLLTNDSINYYSGNIPSQIDGSIVEYYVYAVDNSGRHESDPYVAPDGYYTFSVGDESPVISHQAISDYPASEWPATVSATITDDGNIGSATVEYMYNSVPYIDTMNNISGNLYEADFSVSVSIGDSIRYKIKAVDNSSKVSYFPDTGYITFHIIDKTIVGIIDLDVTALSGPFIKNYCDSIGYINQYMTSFSADLSQYVNIFICLGVYSNNIPLNSSQANAIVDFMNSGGNVYMEGGDCWCYDTNHSIYDNMFGVNPINDGGSISGNVSGVSGTFTEGMSFTYSGENNYIDKISSTGTGYMIFNEGSNGRGVANSTVLYKSVALSFELAGLVDGTAPSTRDSLLNAIFDFFEITSGISKKRDLKKEGITLNLKSNLIRDKLEVKYHICKSSDVNISIYNIVGKKVSTVFKGRSQSGSHLCRINGLNKLSNGVYFVHLKTDSETRTVKFELIK</sequence>
<dbReference type="GO" id="GO:0047632">
    <property type="term" value="F:agmatine deiminase activity"/>
    <property type="evidence" value="ECO:0007669"/>
    <property type="project" value="TreeGrafter"/>
</dbReference>
<evidence type="ECO:0000259" key="2">
    <source>
        <dbReference type="Pfam" id="PF18962"/>
    </source>
</evidence>
<evidence type="ECO:0000256" key="1">
    <source>
        <dbReference type="ARBA" id="ARBA00022801"/>
    </source>
</evidence>
<dbReference type="Pfam" id="PF18962">
    <property type="entry name" value="Por_Secre_tail"/>
    <property type="match status" value="1"/>
</dbReference>
<dbReference type="PANTHER" id="PTHR31377:SF0">
    <property type="entry name" value="AGMATINE DEIMINASE-RELATED"/>
    <property type="match status" value="1"/>
</dbReference>
<organism evidence="3 4">
    <name type="scientific">candidate division TA06 bacterium</name>
    <dbReference type="NCBI Taxonomy" id="2250710"/>
    <lineage>
        <taxon>Bacteria</taxon>
        <taxon>Bacteria division TA06</taxon>
    </lineage>
</organism>
<dbReference type="Proteomes" id="UP000271125">
    <property type="component" value="Unassembled WGS sequence"/>
</dbReference>
<comment type="caution">
    <text evidence="3">The sequence shown here is derived from an EMBL/GenBank/DDBJ whole genome shotgun (WGS) entry which is preliminary data.</text>
</comment>
<dbReference type="Gene3D" id="3.75.10.10">
    <property type="entry name" value="L-arginine/glycine Amidinotransferase, Chain A"/>
    <property type="match status" value="1"/>
</dbReference>
<dbReference type="SUPFAM" id="SSF55909">
    <property type="entry name" value="Pentein"/>
    <property type="match status" value="1"/>
</dbReference>
<evidence type="ECO:0000313" key="3">
    <source>
        <dbReference type="EMBL" id="RKX72241.1"/>
    </source>
</evidence>
<dbReference type="NCBIfam" id="TIGR04183">
    <property type="entry name" value="Por_Secre_tail"/>
    <property type="match status" value="1"/>
</dbReference>
<dbReference type="InterPro" id="IPR007466">
    <property type="entry name" value="Peptidyl-Arg-deiminase_porph"/>
</dbReference>
<reference evidence="3 4" key="1">
    <citation type="submission" date="2018-06" db="EMBL/GenBank/DDBJ databases">
        <title>Extensive metabolic versatility and redundancy in microbially diverse, dynamic hydrothermal sediments.</title>
        <authorList>
            <person name="Dombrowski N."/>
            <person name="Teske A."/>
            <person name="Baker B.J."/>
        </authorList>
    </citation>
    <scope>NUCLEOTIDE SEQUENCE [LARGE SCALE GENOMIC DNA]</scope>
    <source>
        <strain evidence="3">B10_G13</strain>
    </source>
</reference>
<proteinExistence type="predicted"/>
<dbReference type="PANTHER" id="PTHR31377">
    <property type="entry name" value="AGMATINE DEIMINASE-RELATED"/>
    <property type="match status" value="1"/>
</dbReference>
<dbReference type="GO" id="GO:0004668">
    <property type="term" value="F:protein-arginine deiminase activity"/>
    <property type="evidence" value="ECO:0007669"/>
    <property type="project" value="InterPro"/>
</dbReference>
<keyword evidence="1" id="KW-0378">Hydrolase</keyword>